<dbReference type="SUPFAM" id="SSF51735">
    <property type="entry name" value="NAD(P)-binding Rossmann-fold domains"/>
    <property type="match status" value="1"/>
</dbReference>
<dbReference type="InterPro" id="IPR036291">
    <property type="entry name" value="NAD(P)-bd_dom_sf"/>
</dbReference>
<dbReference type="Pfam" id="PF22725">
    <property type="entry name" value="GFO_IDH_MocA_C3"/>
    <property type="match status" value="1"/>
</dbReference>
<organism evidence="3 4">
    <name type="scientific">Kitasatospora xanthocidica</name>
    <dbReference type="NCBI Taxonomy" id="83382"/>
    <lineage>
        <taxon>Bacteria</taxon>
        <taxon>Bacillati</taxon>
        <taxon>Actinomycetota</taxon>
        <taxon>Actinomycetes</taxon>
        <taxon>Kitasatosporales</taxon>
        <taxon>Streptomycetaceae</taxon>
        <taxon>Kitasatospora</taxon>
    </lineage>
</organism>
<feature type="domain" description="GFO/IDH/MocA-like oxidoreductase" evidence="2">
    <location>
        <begin position="128"/>
        <end position="234"/>
    </location>
</feature>
<reference evidence="3 4" key="1">
    <citation type="submission" date="2018-08" db="EMBL/GenBank/DDBJ databases">
        <title>Diversity &amp; Physiological Properties of Lignin-Decomposing Actinobacteria from Soil.</title>
        <authorList>
            <person name="Roh S.G."/>
            <person name="Kim S.B."/>
        </authorList>
    </citation>
    <scope>NUCLEOTIDE SEQUENCE [LARGE SCALE GENOMIC DNA]</scope>
    <source>
        <strain evidence="3 4">MMS17-GH009</strain>
    </source>
</reference>
<dbReference type="SUPFAM" id="SSF55347">
    <property type="entry name" value="Glyceraldehyde-3-phosphate dehydrogenase-like, C-terminal domain"/>
    <property type="match status" value="1"/>
</dbReference>
<accession>A0A373A1Q4</accession>
<dbReference type="Proteomes" id="UP000263377">
    <property type="component" value="Unassembled WGS sequence"/>
</dbReference>
<evidence type="ECO:0000313" key="4">
    <source>
        <dbReference type="Proteomes" id="UP000263377"/>
    </source>
</evidence>
<dbReference type="Gene3D" id="3.40.50.720">
    <property type="entry name" value="NAD(P)-binding Rossmann-like Domain"/>
    <property type="match status" value="1"/>
</dbReference>
<keyword evidence="4" id="KW-1185">Reference proteome</keyword>
<dbReference type="GO" id="GO:0000166">
    <property type="term" value="F:nucleotide binding"/>
    <property type="evidence" value="ECO:0007669"/>
    <property type="project" value="InterPro"/>
</dbReference>
<feature type="domain" description="Gfo/Idh/MocA-like oxidoreductase N-terminal" evidence="1">
    <location>
        <begin position="5"/>
        <end position="119"/>
    </location>
</feature>
<sequence>MARKLRAAVVGLGWAGSVHARTLDALDGVDLVALADPDPRRRAQFPGYRTVPHLRDLLVLDLDYCIVAAPTAAHEGLALQLAAVGVPALIEKPLASTSAAARRIEDAFRTTGVLAAVGHTERHTAPVAELARLLHSGEFGALWHIDARRQGPYSGRIRDVGVTLDLAVHDLDLGAWLARAPIESVTADTVRIAGPHEDLVTATARLGGVLLSVHADWISPRKARTVQVRTEAGLLTADAVAGTLTLHANSAPADETGAFRGVGSGPAVALPVAERTAPFTVQHELLRDALLGHDVGGLVTLADGAEAVAAAEAVLAAAATGRSTPVAARRLAAA</sequence>
<evidence type="ECO:0000259" key="1">
    <source>
        <dbReference type="Pfam" id="PF01408"/>
    </source>
</evidence>
<proteinExistence type="predicted"/>
<comment type="caution">
    <text evidence="3">The sequence shown here is derived from an EMBL/GenBank/DDBJ whole genome shotgun (WGS) entry which is preliminary data.</text>
</comment>
<gene>
    <name evidence="3" type="ORF">DR950_33435</name>
</gene>
<name>A0A373A1Q4_9ACTN</name>
<dbReference type="Pfam" id="PF01408">
    <property type="entry name" value="GFO_IDH_MocA"/>
    <property type="match status" value="1"/>
</dbReference>
<dbReference type="RefSeq" id="WP_117490139.1">
    <property type="nucleotide sequence ID" value="NZ_QVIG01000001.1"/>
</dbReference>
<dbReference type="PANTHER" id="PTHR43377">
    <property type="entry name" value="BILIVERDIN REDUCTASE A"/>
    <property type="match status" value="1"/>
</dbReference>
<protein>
    <submittedName>
        <fullName evidence="3">Gfo/Idh/MocA family oxidoreductase</fullName>
    </submittedName>
</protein>
<dbReference type="InterPro" id="IPR051450">
    <property type="entry name" value="Gfo/Idh/MocA_Oxidoreductases"/>
</dbReference>
<dbReference type="AlphaFoldDB" id="A0A373A1Q4"/>
<dbReference type="PANTHER" id="PTHR43377:SF1">
    <property type="entry name" value="BILIVERDIN REDUCTASE A"/>
    <property type="match status" value="1"/>
</dbReference>
<dbReference type="InterPro" id="IPR055170">
    <property type="entry name" value="GFO_IDH_MocA-like_dom"/>
</dbReference>
<evidence type="ECO:0000313" key="3">
    <source>
        <dbReference type="EMBL" id="RGD61991.1"/>
    </source>
</evidence>
<dbReference type="Gene3D" id="3.30.360.10">
    <property type="entry name" value="Dihydrodipicolinate Reductase, domain 2"/>
    <property type="match status" value="1"/>
</dbReference>
<dbReference type="EMBL" id="QVIG01000001">
    <property type="protein sequence ID" value="RGD61991.1"/>
    <property type="molecule type" value="Genomic_DNA"/>
</dbReference>
<dbReference type="InterPro" id="IPR000683">
    <property type="entry name" value="Gfo/Idh/MocA-like_OxRdtase_N"/>
</dbReference>
<evidence type="ECO:0000259" key="2">
    <source>
        <dbReference type="Pfam" id="PF22725"/>
    </source>
</evidence>